<proteinExistence type="inferred from homology"/>
<dbReference type="InterPro" id="IPR020966">
    <property type="entry name" value="ALMT"/>
</dbReference>
<evidence type="ECO:0000313" key="13">
    <source>
        <dbReference type="Proteomes" id="UP000077202"/>
    </source>
</evidence>
<comment type="subcellular location">
    <subcellularLocation>
        <location evidence="1">Membrane</location>
        <topology evidence="1">Multi-pass membrane protein</topology>
    </subcellularLocation>
</comment>
<organism evidence="12 13">
    <name type="scientific">Marchantia polymorpha subsp. ruderalis</name>
    <dbReference type="NCBI Taxonomy" id="1480154"/>
    <lineage>
        <taxon>Eukaryota</taxon>
        <taxon>Viridiplantae</taxon>
        <taxon>Streptophyta</taxon>
        <taxon>Embryophyta</taxon>
        <taxon>Marchantiophyta</taxon>
        <taxon>Marchantiopsida</taxon>
        <taxon>Marchantiidae</taxon>
        <taxon>Marchantiales</taxon>
        <taxon>Marchantiaceae</taxon>
        <taxon>Marchantia</taxon>
    </lineage>
</organism>
<gene>
    <name evidence="12" type="ORF">AXG93_1669s1000</name>
</gene>
<name>A0A176W5G1_MARPO</name>
<feature type="transmembrane region" description="Helical" evidence="10">
    <location>
        <begin position="58"/>
        <end position="77"/>
    </location>
</feature>
<evidence type="ECO:0000256" key="3">
    <source>
        <dbReference type="ARBA" id="ARBA00022448"/>
    </source>
</evidence>
<evidence type="ECO:0000256" key="7">
    <source>
        <dbReference type="ARBA" id="ARBA00023136"/>
    </source>
</evidence>
<dbReference type="EMBL" id="LVLJ01001833">
    <property type="protein sequence ID" value="OAE27762.1"/>
    <property type="molecule type" value="Genomic_DNA"/>
</dbReference>
<feature type="transmembrane region" description="Helical" evidence="10">
    <location>
        <begin position="107"/>
        <end position="124"/>
    </location>
</feature>
<dbReference type="Proteomes" id="UP000077202">
    <property type="component" value="Unassembled WGS sequence"/>
</dbReference>
<keyword evidence="3" id="KW-0813">Transport</keyword>
<feature type="region of interest" description="Disordered" evidence="9">
    <location>
        <begin position="511"/>
        <end position="575"/>
    </location>
</feature>
<dbReference type="InterPro" id="IPR049453">
    <property type="entry name" value="Memb_transporter_dom"/>
</dbReference>
<evidence type="ECO:0000259" key="11">
    <source>
        <dbReference type="Pfam" id="PF13515"/>
    </source>
</evidence>
<protein>
    <recommendedName>
        <fullName evidence="11">Integral membrane bound transporter domain-containing protein</fullName>
    </recommendedName>
</protein>
<evidence type="ECO:0000256" key="9">
    <source>
        <dbReference type="SAM" id="MobiDB-lite"/>
    </source>
</evidence>
<feature type="transmembrane region" description="Helical" evidence="10">
    <location>
        <begin position="136"/>
        <end position="157"/>
    </location>
</feature>
<comment type="caution">
    <text evidence="12">The sequence shown here is derived from an EMBL/GenBank/DDBJ whole genome shotgun (WGS) entry which is preliminary data.</text>
</comment>
<comment type="similarity">
    <text evidence="2">Belongs to the aromatic acid exporter (TC 2.A.85) family.</text>
</comment>
<evidence type="ECO:0000256" key="2">
    <source>
        <dbReference type="ARBA" id="ARBA00007079"/>
    </source>
</evidence>
<dbReference type="Pfam" id="PF11744">
    <property type="entry name" value="ALMT"/>
    <property type="match status" value="1"/>
</dbReference>
<sequence length="575" mass="63082">MGESAKANYTFSIVKICKKLGLNDVRRLVHASKVGLALTLSSLLVLVQEPYSWIGQNAIWAVITVVVVFETSAGATLSRGFNRGAGTVLAGILALGFAHLADLFHEPGEPICIGITVFFAGYRIGDEVTTASDRLLTILIGALICLLVSLIVIPHWAGADLHKLVSDNFDKLAEALTGCVEEYLDEDARSVTDMKIYVQQPDDDPVYKKCREAVKSRMTEEALVNFARWEPPHGRFGLGHPWKEYLKVGAMLRHCAYTVLALHGCLRSEIQAPRGLRILFADELRRASKEAAKLLHELGSCIRTLRKPSSPPLDLIRQATHAADEVNECIRKYSYLLSTPERWTAMEENLHSKTIQNLGNADKSKLVRLESLATSLRTVEDRDTLQSSLNSTMGSKYKGSISCGKVKPLGAACPSEERQLIKVNSTSPQSADKSLGRLDLDSSASIKLQIAEELKPVAAKKQDVDGARVLSLVTFASLLVEMLARLEHVVQAVEQLSQRGHFKVREVISSVDEDSDDSNLPSRLELGENDGMNSSKHSRSFDGSSSQDGHGTRTKKPKSLDRNRHLPTGLPTSIE</sequence>
<evidence type="ECO:0000256" key="1">
    <source>
        <dbReference type="ARBA" id="ARBA00004141"/>
    </source>
</evidence>
<accession>A0A176W5G1</accession>
<evidence type="ECO:0000256" key="4">
    <source>
        <dbReference type="ARBA" id="ARBA00022692"/>
    </source>
</evidence>
<dbReference type="PANTHER" id="PTHR31086">
    <property type="entry name" value="ALUMINUM-ACTIVATED MALATE TRANSPORTER 10"/>
    <property type="match status" value="1"/>
</dbReference>
<dbReference type="Pfam" id="PF13515">
    <property type="entry name" value="FUSC_2"/>
    <property type="match status" value="1"/>
</dbReference>
<evidence type="ECO:0000256" key="6">
    <source>
        <dbReference type="ARBA" id="ARBA00023065"/>
    </source>
</evidence>
<feature type="domain" description="Integral membrane bound transporter" evidence="11">
    <location>
        <begin position="55"/>
        <end position="103"/>
    </location>
</feature>
<reference evidence="12" key="1">
    <citation type="submission" date="2016-03" db="EMBL/GenBank/DDBJ databases">
        <title>Mechanisms controlling the formation of the plant cell surface in tip-growing cells are functionally conserved among land plants.</title>
        <authorList>
            <person name="Honkanen S."/>
            <person name="Jones V.A."/>
            <person name="Morieri G."/>
            <person name="Champion C."/>
            <person name="Hetherington A.J."/>
            <person name="Kelly S."/>
            <person name="Saint-Marcoux D."/>
            <person name="Proust H."/>
            <person name="Prescott H."/>
            <person name="Dolan L."/>
        </authorList>
    </citation>
    <scope>NUCLEOTIDE SEQUENCE [LARGE SCALE GENOMIC DNA]</scope>
    <source>
        <tissue evidence="12">Whole gametophyte</tissue>
    </source>
</reference>
<feature type="transmembrane region" description="Helical" evidence="10">
    <location>
        <begin position="28"/>
        <end position="46"/>
    </location>
</feature>
<keyword evidence="13" id="KW-1185">Reference proteome</keyword>
<feature type="compositionally biased region" description="Polar residues" evidence="9">
    <location>
        <begin position="531"/>
        <end position="549"/>
    </location>
</feature>
<evidence type="ECO:0000256" key="8">
    <source>
        <dbReference type="ARBA" id="ARBA00023303"/>
    </source>
</evidence>
<keyword evidence="7 10" id="KW-0472">Membrane</keyword>
<keyword evidence="6" id="KW-0406">Ion transport</keyword>
<evidence type="ECO:0000256" key="5">
    <source>
        <dbReference type="ARBA" id="ARBA00022989"/>
    </source>
</evidence>
<keyword evidence="8" id="KW-0407">Ion channel</keyword>
<dbReference type="AlphaFoldDB" id="A0A176W5G1"/>
<feature type="transmembrane region" description="Helical" evidence="10">
    <location>
        <begin position="84"/>
        <end position="101"/>
    </location>
</feature>
<evidence type="ECO:0000256" key="10">
    <source>
        <dbReference type="SAM" id="Phobius"/>
    </source>
</evidence>
<dbReference type="GO" id="GO:0016020">
    <property type="term" value="C:membrane"/>
    <property type="evidence" value="ECO:0007669"/>
    <property type="project" value="UniProtKB-SubCell"/>
</dbReference>
<keyword evidence="4 10" id="KW-0812">Transmembrane</keyword>
<dbReference type="GO" id="GO:0015743">
    <property type="term" value="P:malate transport"/>
    <property type="evidence" value="ECO:0007669"/>
    <property type="project" value="InterPro"/>
</dbReference>
<evidence type="ECO:0000313" key="12">
    <source>
        <dbReference type="EMBL" id="OAE27762.1"/>
    </source>
</evidence>
<dbReference type="GO" id="GO:0034220">
    <property type="term" value="P:monoatomic ion transmembrane transport"/>
    <property type="evidence" value="ECO:0007669"/>
    <property type="project" value="UniProtKB-KW"/>
</dbReference>
<keyword evidence="5 10" id="KW-1133">Transmembrane helix</keyword>